<comment type="caution">
    <text evidence="2">The sequence shown here is derived from an EMBL/GenBank/DDBJ whole genome shotgun (WGS) entry which is preliminary data.</text>
</comment>
<keyword evidence="1" id="KW-0472">Membrane</keyword>
<organism evidence="2 3">
    <name type="scientific">Benzoatithermus flavus</name>
    <dbReference type="NCBI Taxonomy" id="3108223"/>
    <lineage>
        <taxon>Bacteria</taxon>
        <taxon>Pseudomonadati</taxon>
        <taxon>Pseudomonadota</taxon>
        <taxon>Alphaproteobacteria</taxon>
        <taxon>Geminicoccales</taxon>
        <taxon>Geminicoccaceae</taxon>
        <taxon>Benzoatithermus</taxon>
    </lineage>
</organism>
<sequence length="158" mass="18017">MDDLALARALHVAAVTLWIGGVAFVTTVLLPAVQREVPKAQRVDFFERIEGRFAWQSRATTLIAGASGLYMLHGLDLWERFLDPGYWWMHAMVLTWLVFTLMLFVLEPLFLHRWFRTRATRDPAGTFRLVLRLHRALLTLGLVTVLGAVAGAHGWYPF</sequence>
<dbReference type="RefSeq" id="WP_418158965.1">
    <property type="nucleotide sequence ID" value="NZ_JBBLZC010000006.1"/>
</dbReference>
<dbReference type="Proteomes" id="UP001375743">
    <property type="component" value="Unassembled WGS sequence"/>
</dbReference>
<keyword evidence="1" id="KW-0812">Transmembrane</keyword>
<accession>A0ABU8XQC4</accession>
<keyword evidence="3" id="KW-1185">Reference proteome</keyword>
<reference evidence="2 3" key="1">
    <citation type="submission" date="2024-01" db="EMBL/GenBank/DDBJ databases">
        <title>Multi-omics insights into the function and evolution of sodium benzoate biodegradation pathways in Benzoatithermus flavus gen. nov., sp. nov. from hot spring.</title>
        <authorList>
            <person name="Hu C.-J."/>
            <person name="Li W.-J."/>
        </authorList>
    </citation>
    <scope>NUCLEOTIDE SEQUENCE [LARGE SCALE GENOMIC DNA]</scope>
    <source>
        <strain evidence="2 3">SYSU G07066</strain>
    </source>
</reference>
<evidence type="ECO:0000256" key="1">
    <source>
        <dbReference type="SAM" id="Phobius"/>
    </source>
</evidence>
<protein>
    <recommendedName>
        <fullName evidence="4">Copper resistance protein D domain-containing protein</fullName>
    </recommendedName>
</protein>
<feature type="transmembrane region" description="Helical" evidence="1">
    <location>
        <begin position="93"/>
        <end position="115"/>
    </location>
</feature>
<proteinExistence type="predicted"/>
<feature type="transmembrane region" description="Helical" evidence="1">
    <location>
        <begin position="136"/>
        <end position="156"/>
    </location>
</feature>
<feature type="transmembrane region" description="Helical" evidence="1">
    <location>
        <begin position="12"/>
        <end position="33"/>
    </location>
</feature>
<evidence type="ECO:0000313" key="2">
    <source>
        <dbReference type="EMBL" id="MEK0083119.1"/>
    </source>
</evidence>
<name>A0ABU8XQC4_9PROT</name>
<gene>
    <name evidence="2" type="ORF">U1T56_08145</name>
</gene>
<evidence type="ECO:0008006" key="4">
    <source>
        <dbReference type="Google" id="ProtNLM"/>
    </source>
</evidence>
<keyword evidence="1" id="KW-1133">Transmembrane helix</keyword>
<dbReference type="EMBL" id="JBBLZC010000006">
    <property type="protein sequence ID" value="MEK0083119.1"/>
    <property type="molecule type" value="Genomic_DNA"/>
</dbReference>
<evidence type="ECO:0000313" key="3">
    <source>
        <dbReference type="Proteomes" id="UP001375743"/>
    </source>
</evidence>
<feature type="transmembrane region" description="Helical" evidence="1">
    <location>
        <begin position="53"/>
        <end position="73"/>
    </location>
</feature>